<accession>A0ABZ3FMA4</accession>
<organism evidence="2 3">
    <name type="scientific">Ammonicoccus fulvus</name>
    <dbReference type="NCBI Taxonomy" id="3138240"/>
    <lineage>
        <taxon>Bacteria</taxon>
        <taxon>Bacillati</taxon>
        <taxon>Actinomycetota</taxon>
        <taxon>Actinomycetes</taxon>
        <taxon>Propionibacteriales</taxon>
        <taxon>Propionibacteriaceae</taxon>
        <taxon>Ammonicoccus</taxon>
    </lineage>
</organism>
<dbReference type="Proteomes" id="UP001442841">
    <property type="component" value="Chromosome"/>
</dbReference>
<feature type="domain" description="HTH cro/C1-type" evidence="1">
    <location>
        <begin position="15"/>
        <end position="69"/>
    </location>
</feature>
<dbReference type="InterPro" id="IPR001387">
    <property type="entry name" value="Cro/C1-type_HTH"/>
</dbReference>
<dbReference type="Pfam" id="PF13560">
    <property type="entry name" value="HTH_31"/>
    <property type="match status" value="1"/>
</dbReference>
<reference evidence="2 3" key="1">
    <citation type="submission" date="2024-04" db="EMBL/GenBank/DDBJ databases">
        <title>Isolation of an actinomycete strain from pig manure.</title>
        <authorList>
            <person name="Gong T."/>
            <person name="Yu Z."/>
            <person name="An M."/>
            <person name="Wei C."/>
            <person name="Yang W."/>
            <person name="Liu L."/>
        </authorList>
    </citation>
    <scope>NUCLEOTIDE SEQUENCE [LARGE SCALE GENOMIC DNA]</scope>
    <source>
        <strain evidence="2 3">ZF39</strain>
    </source>
</reference>
<dbReference type="PROSITE" id="PS50943">
    <property type="entry name" value="HTH_CROC1"/>
    <property type="match status" value="1"/>
</dbReference>
<sequence>MDERVRTPLELGRAIRDAREAAGLTQGELCAKAFVSRRWLVRVEQGHDTAELGKVIDVLRALGLDFALVPRPHVKEPTLAEVLGEDWA</sequence>
<keyword evidence="3" id="KW-1185">Reference proteome</keyword>
<dbReference type="SMART" id="SM00530">
    <property type="entry name" value="HTH_XRE"/>
    <property type="match status" value="1"/>
</dbReference>
<evidence type="ECO:0000259" key="1">
    <source>
        <dbReference type="PROSITE" id="PS50943"/>
    </source>
</evidence>
<gene>
    <name evidence="2" type="ORF">AADG42_01230</name>
</gene>
<proteinExistence type="predicted"/>
<dbReference type="Gene3D" id="1.10.260.40">
    <property type="entry name" value="lambda repressor-like DNA-binding domains"/>
    <property type="match status" value="1"/>
</dbReference>
<dbReference type="SUPFAM" id="SSF47413">
    <property type="entry name" value="lambda repressor-like DNA-binding domains"/>
    <property type="match status" value="1"/>
</dbReference>
<name>A0ABZ3FMA4_9ACTN</name>
<dbReference type="RefSeq" id="WP_425307423.1">
    <property type="nucleotide sequence ID" value="NZ_CP154795.1"/>
</dbReference>
<protein>
    <submittedName>
        <fullName evidence="2">Helix-turn-helix domain-containing protein</fullName>
    </submittedName>
</protein>
<dbReference type="InterPro" id="IPR010982">
    <property type="entry name" value="Lambda_DNA-bd_dom_sf"/>
</dbReference>
<dbReference type="EMBL" id="CP154795">
    <property type="protein sequence ID" value="XAN05987.1"/>
    <property type="molecule type" value="Genomic_DNA"/>
</dbReference>
<evidence type="ECO:0000313" key="2">
    <source>
        <dbReference type="EMBL" id="XAN05987.1"/>
    </source>
</evidence>
<evidence type="ECO:0000313" key="3">
    <source>
        <dbReference type="Proteomes" id="UP001442841"/>
    </source>
</evidence>
<dbReference type="CDD" id="cd00093">
    <property type="entry name" value="HTH_XRE"/>
    <property type="match status" value="1"/>
</dbReference>